<dbReference type="RefSeq" id="XP_028465529.1">
    <property type="nucleotide sequence ID" value="XM_028607399.1"/>
</dbReference>
<dbReference type="PANTHER" id="PTHR23225:SF2">
    <property type="entry name" value="AT09679P-RELATED"/>
    <property type="match status" value="1"/>
</dbReference>
<feature type="non-terminal residue" evidence="2">
    <location>
        <position position="149"/>
    </location>
</feature>
<dbReference type="InterPro" id="IPR039970">
    <property type="entry name" value="TF_Grauzone"/>
</dbReference>
<organism evidence="2 3">
    <name type="scientific">Sodiomyces alkalinus (strain CBS 110278 / VKM F-3762 / F11)</name>
    <name type="common">Alkaliphilic filamentous fungus</name>
    <dbReference type="NCBI Taxonomy" id="1314773"/>
    <lineage>
        <taxon>Eukaryota</taxon>
        <taxon>Fungi</taxon>
        <taxon>Dikarya</taxon>
        <taxon>Ascomycota</taxon>
        <taxon>Pezizomycotina</taxon>
        <taxon>Sordariomycetes</taxon>
        <taxon>Hypocreomycetidae</taxon>
        <taxon>Glomerellales</taxon>
        <taxon>Plectosphaerellaceae</taxon>
        <taxon>Sodiomyces</taxon>
    </lineage>
</organism>
<dbReference type="OrthoDB" id="5388486at2759"/>
<dbReference type="EMBL" id="ML119057">
    <property type="protein sequence ID" value="ROT37723.1"/>
    <property type="molecule type" value="Genomic_DNA"/>
</dbReference>
<evidence type="ECO:0000313" key="3">
    <source>
        <dbReference type="Proteomes" id="UP000272025"/>
    </source>
</evidence>
<name>A0A3N2PT77_SODAK</name>
<dbReference type="STRING" id="1314773.A0A3N2PT77"/>
<dbReference type="Proteomes" id="UP000272025">
    <property type="component" value="Unassembled WGS sequence"/>
</dbReference>
<dbReference type="GeneID" id="39575877"/>
<dbReference type="AlphaFoldDB" id="A0A3N2PT77"/>
<accession>A0A3N2PT77</accession>
<reference evidence="2 3" key="1">
    <citation type="journal article" date="2018" name="Mol. Ecol.">
        <title>The obligate alkalophilic soda-lake fungus Sodiomyces alkalinus has shifted to a protein diet.</title>
        <authorList>
            <person name="Grum-Grzhimaylo A.A."/>
            <person name="Falkoski D.L."/>
            <person name="van den Heuvel J."/>
            <person name="Valero-Jimenez C.A."/>
            <person name="Min B."/>
            <person name="Choi I.G."/>
            <person name="Lipzen A."/>
            <person name="Daum C.G."/>
            <person name="Aanen D.K."/>
            <person name="Tsang A."/>
            <person name="Henrissat B."/>
            <person name="Bilanenko E.N."/>
            <person name="de Vries R.P."/>
            <person name="van Kan J.A.L."/>
            <person name="Grigoriev I.V."/>
            <person name="Debets A.J.M."/>
        </authorList>
    </citation>
    <scope>NUCLEOTIDE SEQUENCE [LARGE SCALE GENOMIC DNA]</scope>
    <source>
        <strain evidence="2 3">F11</strain>
    </source>
</reference>
<dbReference type="GO" id="GO:0003700">
    <property type="term" value="F:DNA-binding transcription factor activity"/>
    <property type="evidence" value="ECO:0007669"/>
    <property type="project" value="InterPro"/>
</dbReference>
<keyword evidence="3" id="KW-1185">Reference proteome</keyword>
<evidence type="ECO:0008006" key="4">
    <source>
        <dbReference type="Google" id="ProtNLM"/>
    </source>
</evidence>
<feature type="non-terminal residue" evidence="2">
    <location>
        <position position="1"/>
    </location>
</feature>
<protein>
    <recommendedName>
        <fullName evidence="4">C2H2-type domain-containing protein</fullName>
    </recommendedName>
</protein>
<sequence>SQSAMPASSGPPPRRTIFKRKDLLRQHLRRMHMPPADAAAASRKEPTPEWDERLRQLQADAETRRCALPTYMRCPVPDCKFKVRGPNAWDKRMEHVATHLERAAEGNGPRVQFGGDSDPTLTEWAEGDEVGVIRRNSGGEWELVNPLRG</sequence>
<evidence type="ECO:0000313" key="2">
    <source>
        <dbReference type="EMBL" id="ROT37723.1"/>
    </source>
</evidence>
<dbReference type="PANTHER" id="PTHR23225">
    <property type="entry name" value="ZINC FINGER PROTEIN"/>
    <property type="match status" value="1"/>
</dbReference>
<feature type="region of interest" description="Disordered" evidence="1">
    <location>
        <begin position="29"/>
        <end position="50"/>
    </location>
</feature>
<gene>
    <name evidence="2" type="ORF">SODALDRAFT_247016</name>
</gene>
<proteinExistence type="predicted"/>
<evidence type="ECO:0000256" key="1">
    <source>
        <dbReference type="SAM" id="MobiDB-lite"/>
    </source>
</evidence>